<dbReference type="Proteomes" id="UP001239111">
    <property type="component" value="Chromosome 2"/>
</dbReference>
<organism evidence="1 2">
    <name type="scientific">Eretmocerus hayati</name>
    <dbReference type="NCBI Taxonomy" id="131215"/>
    <lineage>
        <taxon>Eukaryota</taxon>
        <taxon>Metazoa</taxon>
        <taxon>Ecdysozoa</taxon>
        <taxon>Arthropoda</taxon>
        <taxon>Hexapoda</taxon>
        <taxon>Insecta</taxon>
        <taxon>Pterygota</taxon>
        <taxon>Neoptera</taxon>
        <taxon>Endopterygota</taxon>
        <taxon>Hymenoptera</taxon>
        <taxon>Apocrita</taxon>
        <taxon>Proctotrupomorpha</taxon>
        <taxon>Chalcidoidea</taxon>
        <taxon>Aphelinidae</taxon>
        <taxon>Aphelininae</taxon>
        <taxon>Eretmocerus</taxon>
    </lineage>
</organism>
<sequence>MTTCSTLLRRFTKQNHQCVRCVQKLSNQTPTRYCLDLVRKHDYENFLCTLLLPDHLRSAAFAIRAFNTEIALVEDHVTDQKIGLMRLKFWEEALNEIYNGKPLKNPASSELYRVLQKNKLSKQYFKRLVEARFNKLQSATFMNLESLEKYADNTVSSVYYLLLEAHGVKDINTDHYASHLGKAHGIITLIRAIPYNAQRRVIDLPQDILMKHSVSSESVLRGKCSKEFKDVIFDTAARAKQHLDKANSMENRIKKEARIIFLPSLIVSDYLEKLRRSDFDVFDPKLQRRNHLLPLKLYWKKIFC</sequence>
<name>A0ACC2PDH3_9HYME</name>
<evidence type="ECO:0000313" key="1">
    <source>
        <dbReference type="EMBL" id="KAJ8681046.1"/>
    </source>
</evidence>
<dbReference type="EMBL" id="CM056742">
    <property type="protein sequence ID" value="KAJ8681046.1"/>
    <property type="molecule type" value="Genomic_DNA"/>
</dbReference>
<evidence type="ECO:0000313" key="2">
    <source>
        <dbReference type="Proteomes" id="UP001239111"/>
    </source>
</evidence>
<accession>A0ACC2PDH3</accession>
<keyword evidence="2" id="KW-1185">Reference proteome</keyword>
<reference evidence="1" key="1">
    <citation type="submission" date="2023-04" db="EMBL/GenBank/DDBJ databases">
        <title>A chromosome-level genome assembly of the parasitoid wasp Eretmocerus hayati.</title>
        <authorList>
            <person name="Zhong Y."/>
            <person name="Liu S."/>
            <person name="Liu Y."/>
        </authorList>
    </citation>
    <scope>NUCLEOTIDE SEQUENCE</scope>
    <source>
        <strain evidence="1">ZJU_SS_LIU_2023</strain>
    </source>
</reference>
<protein>
    <submittedName>
        <fullName evidence="1">Uncharacterized protein</fullName>
    </submittedName>
</protein>
<proteinExistence type="predicted"/>
<gene>
    <name evidence="1" type="ORF">QAD02_016833</name>
</gene>
<comment type="caution">
    <text evidence="1">The sequence shown here is derived from an EMBL/GenBank/DDBJ whole genome shotgun (WGS) entry which is preliminary data.</text>
</comment>